<sequence>MITKFEIQKCDRTNSFALWQVKMHAILTQQKLQKALLGKEKMSDSLTAEQKEEIDDKALTAIQLYLSDEVLREVLDEKTAAGLCVRPQECRNATKFGVLDSRLRDEDSEPKIAIFGAADFRDAVPQVPASTIGVSARSPRRSVGSRRDLVHWIRDFERNPQSPHLQFLVKLGVGLATGLGDPRLIQQSPF</sequence>
<organism evidence="1">
    <name type="scientific">Ananas comosus var. bracteatus</name>
    <name type="common">red pineapple</name>
    <dbReference type="NCBI Taxonomy" id="296719"/>
    <lineage>
        <taxon>Eukaryota</taxon>
        <taxon>Viridiplantae</taxon>
        <taxon>Streptophyta</taxon>
        <taxon>Embryophyta</taxon>
        <taxon>Tracheophyta</taxon>
        <taxon>Spermatophyta</taxon>
        <taxon>Magnoliopsida</taxon>
        <taxon>Liliopsida</taxon>
        <taxon>Poales</taxon>
        <taxon>Bromeliaceae</taxon>
        <taxon>Bromelioideae</taxon>
        <taxon>Ananas</taxon>
    </lineage>
</organism>
<dbReference type="EMBL" id="LR862146">
    <property type="protein sequence ID" value="CAD1827602.1"/>
    <property type="molecule type" value="Genomic_DNA"/>
</dbReference>
<gene>
    <name evidence="1" type="ORF">CB5_LOCUS10813</name>
</gene>
<dbReference type="AlphaFoldDB" id="A0A6V7P9U0"/>
<evidence type="ECO:0000313" key="1">
    <source>
        <dbReference type="EMBL" id="CAD1827602.1"/>
    </source>
</evidence>
<accession>A0A6V7P9U0</accession>
<name>A0A6V7P9U0_ANACO</name>
<reference evidence="1" key="1">
    <citation type="submission" date="2020-07" db="EMBL/GenBank/DDBJ databases">
        <authorList>
            <person name="Lin J."/>
        </authorList>
    </citation>
    <scope>NUCLEOTIDE SEQUENCE</scope>
</reference>
<protein>
    <submittedName>
        <fullName evidence="1">Uncharacterized protein</fullName>
    </submittedName>
</protein>
<proteinExistence type="predicted"/>